<comment type="caution">
    <text evidence="1">The sequence shown here is derived from an EMBL/GenBank/DDBJ whole genome shotgun (WGS) entry which is preliminary data.</text>
</comment>
<accession>A0A0F8ZWB2</accession>
<gene>
    <name evidence="1" type="ORF">LCGC14_2725440</name>
</gene>
<name>A0A0F8ZWB2_9ZZZZ</name>
<reference evidence="1" key="1">
    <citation type="journal article" date="2015" name="Nature">
        <title>Complex archaea that bridge the gap between prokaryotes and eukaryotes.</title>
        <authorList>
            <person name="Spang A."/>
            <person name="Saw J.H."/>
            <person name="Jorgensen S.L."/>
            <person name="Zaremba-Niedzwiedzka K."/>
            <person name="Martijn J."/>
            <person name="Lind A.E."/>
            <person name="van Eijk R."/>
            <person name="Schleper C."/>
            <person name="Guy L."/>
            <person name="Ettema T.J."/>
        </authorList>
    </citation>
    <scope>NUCLEOTIDE SEQUENCE</scope>
</reference>
<dbReference type="AlphaFoldDB" id="A0A0F8ZWB2"/>
<protein>
    <submittedName>
        <fullName evidence="1">Uncharacterized protein</fullName>
    </submittedName>
</protein>
<dbReference type="EMBL" id="LAZR01049200">
    <property type="protein sequence ID" value="KKK90200.1"/>
    <property type="molecule type" value="Genomic_DNA"/>
</dbReference>
<proteinExistence type="predicted"/>
<evidence type="ECO:0000313" key="1">
    <source>
        <dbReference type="EMBL" id="KKK90200.1"/>
    </source>
</evidence>
<sequence length="87" mass="9827">MATLDQCMTMLDRFIEKYGGSIHDFELGKTWDPGQAICRELYGPHWSHSAAWKEADAIEEGVVDEFVETGRDMIEKTPAWMSGDESA</sequence>
<organism evidence="1">
    <name type="scientific">marine sediment metagenome</name>
    <dbReference type="NCBI Taxonomy" id="412755"/>
    <lineage>
        <taxon>unclassified sequences</taxon>
        <taxon>metagenomes</taxon>
        <taxon>ecological metagenomes</taxon>
    </lineage>
</organism>